<organism evidence="1">
    <name type="scientific">Brugia timori</name>
    <dbReference type="NCBI Taxonomy" id="42155"/>
    <lineage>
        <taxon>Eukaryota</taxon>
        <taxon>Metazoa</taxon>
        <taxon>Ecdysozoa</taxon>
        <taxon>Nematoda</taxon>
        <taxon>Chromadorea</taxon>
        <taxon>Rhabditida</taxon>
        <taxon>Spirurina</taxon>
        <taxon>Spiruromorpha</taxon>
        <taxon>Filarioidea</taxon>
        <taxon>Onchocercidae</taxon>
        <taxon>Brugia</taxon>
    </lineage>
</organism>
<sequence length="33" mass="3991">LDCYSTSEQSEYVRNIPEFNSKMMHRNIRKSVQ</sequence>
<evidence type="ECO:0000313" key="1">
    <source>
        <dbReference type="WBParaSite" id="BTMF_0001332901-mRNA-1"/>
    </source>
</evidence>
<dbReference type="WBParaSite" id="BTMF_0001332901-mRNA-1">
    <property type="protein sequence ID" value="BTMF_0001332901-mRNA-1"/>
    <property type="gene ID" value="BTMF_0001332901"/>
</dbReference>
<proteinExistence type="predicted"/>
<protein>
    <submittedName>
        <fullName evidence="1">DUF4751 domain-containing protein</fullName>
    </submittedName>
</protein>
<accession>A0A0R3R005</accession>
<reference evidence="1" key="1">
    <citation type="submission" date="2017-02" db="UniProtKB">
        <authorList>
            <consortium name="WormBaseParasite"/>
        </authorList>
    </citation>
    <scope>IDENTIFICATION</scope>
</reference>
<dbReference type="AlphaFoldDB" id="A0A0R3R005"/>
<name>A0A0R3R005_9BILA</name>